<proteinExistence type="predicted"/>
<comment type="caution">
    <text evidence="1">The sequence shown here is derived from an EMBL/GenBank/DDBJ whole genome shotgun (WGS) entry which is preliminary data.</text>
</comment>
<name>A0AAV5K0L3_9ROSI</name>
<evidence type="ECO:0000313" key="1">
    <source>
        <dbReference type="EMBL" id="GKV17182.1"/>
    </source>
</evidence>
<gene>
    <name evidence="1" type="ORF">SLEP1_g27718</name>
</gene>
<reference evidence="1 2" key="1">
    <citation type="journal article" date="2021" name="Commun. Biol.">
        <title>The genome of Shorea leprosula (Dipterocarpaceae) highlights the ecological relevance of drought in aseasonal tropical rainforests.</title>
        <authorList>
            <person name="Ng K.K.S."/>
            <person name="Kobayashi M.J."/>
            <person name="Fawcett J.A."/>
            <person name="Hatakeyama M."/>
            <person name="Paape T."/>
            <person name="Ng C.H."/>
            <person name="Ang C.C."/>
            <person name="Tnah L.H."/>
            <person name="Lee C.T."/>
            <person name="Nishiyama T."/>
            <person name="Sese J."/>
            <person name="O'Brien M.J."/>
            <person name="Copetti D."/>
            <person name="Mohd Noor M.I."/>
            <person name="Ong R.C."/>
            <person name="Putra M."/>
            <person name="Sireger I.Z."/>
            <person name="Indrioko S."/>
            <person name="Kosugi Y."/>
            <person name="Izuno A."/>
            <person name="Isagi Y."/>
            <person name="Lee S.L."/>
            <person name="Shimizu K.K."/>
        </authorList>
    </citation>
    <scope>NUCLEOTIDE SEQUENCE [LARGE SCALE GENOMIC DNA]</scope>
    <source>
        <strain evidence="1">214</strain>
    </source>
</reference>
<keyword evidence="2" id="KW-1185">Reference proteome</keyword>
<accession>A0AAV5K0L3</accession>
<protein>
    <submittedName>
        <fullName evidence="1">Uncharacterized protein</fullName>
    </submittedName>
</protein>
<evidence type="ECO:0000313" key="2">
    <source>
        <dbReference type="Proteomes" id="UP001054252"/>
    </source>
</evidence>
<dbReference type="EMBL" id="BPVZ01000047">
    <property type="protein sequence ID" value="GKV17182.1"/>
    <property type="molecule type" value="Genomic_DNA"/>
</dbReference>
<dbReference type="AlphaFoldDB" id="A0AAV5K0L3"/>
<dbReference type="Proteomes" id="UP001054252">
    <property type="component" value="Unassembled WGS sequence"/>
</dbReference>
<organism evidence="1 2">
    <name type="scientific">Rubroshorea leprosula</name>
    <dbReference type="NCBI Taxonomy" id="152421"/>
    <lineage>
        <taxon>Eukaryota</taxon>
        <taxon>Viridiplantae</taxon>
        <taxon>Streptophyta</taxon>
        <taxon>Embryophyta</taxon>
        <taxon>Tracheophyta</taxon>
        <taxon>Spermatophyta</taxon>
        <taxon>Magnoliopsida</taxon>
        <taxon>eudicotyledons</taxon>
        <taxon>Gunneridae</taxon>
        <taxon>Pentapetalae</taxon>
        <taxon>rosids</taxon>
        <taxon>malvids</taxon>
        <taxon>Malvales</taxon>
        <taxon>Dipterocarpaceae</taxon>
        <taxon>Rubroshorea</taxon>
    </lineage>
</organism>
<sequence>MTHDECYELITSLNSLDRMIRLASAPFANTVGDPIRLVLKICPCFDNRGWMNSSKNRLFF</sequence>